<proteinExistence type="predicted"/>
<gene>
    <name evidence="7 8" type="primary">LOC103511230</name>
</gene>
<dbReference type="InterPro" id="IPR057358">
    <property type="entry name" value="UBL_ZFAND1-like"/>
</dbReference>
<evidence type="ECO:0000313" key="8">
    <source>
        <dbReference type="RefSeq" id="XP_026680867.1"/>
    </source>
</evidence>
<evidence type="ECO:0000256" key="2">
    <source>
        <dbReference type="ARBA" id="ARBA00022771"/>
    </source>
</evidence>
<dbReference type="InterPro" id="IPR035896">
    <property type="entry name" value="AN1-like_Znf"/>
</dbReference>
<dbReference type="Gene3D" id="4.10.1110.10">
    <property type="entry name" value="AN1-like Zinc finger"/>
    <property type="match status" value="2"/>
</dbReference>
<feature type="domain" description="AN1-type" evidence="5">
    <location>
        <begin position="4"/>
        <end position="52"/>
    </location>
</feature>
<reference evidence="7" key="1">
    <citation type="submission" date="2023-09" db="UniProtKB">
        <authorList>
            <consortium name="RefSeq"/>
        </authorList>
    </citation>
    <scope>IDENTIFICATION</scope>
</reference>
<name>A0A1S3D4F5_DIACI</name>
<dbReference type="PANTHER" id="PTHR14677">
    <property type="entry name" value="ARSENITE INDUCUBLE RNA ASSOCIATED PROTEIN AIP-1-RELATED"/>
    <property type="match status" value="1"/>
</dbReference>
<dbReference type="SUPFAM" id="SSF118310">
    <property type="entry name" value="AN1-like Zinc finger"/>
    <property type="match status" value="2"/>
</dbReference>
<dbReference type="GO" id="GO:0005737">
    <property type="term" value="C:cytoplasm"/>
    <property type="evidence" value="ECO:0007669"/>
    <property type="project" value="TreeGrafter"/>
</dbReference>
<evidence type="ECO:0000256" key="1">
    <source>
        <dbReference type="ARBA" id="ARBA00022723"/>
    </source>
</evidence>
<keyword evidence="3" id="KW-0862">Zinc</keyword>
<organism evidence="7">
    <name type="scientific">Diaphorina citri</name>
    <name type="common">Asian citrus psyllid</name>
    <dbReference type="NCBI Taxonomy" id="121845"/>
    <lineage>
        <taxon>Eukaryota</taxon>
        <taxon>Metazoa</taxon>
        <taxon>Ecdysozoa</taxon>
        <taxon>Arthropoda</taxon>
        <taxon>Hexapoda</taxon>
        <taxon>Insecta</taxon>
        <taxon>Pterygota</taxon>
        <taxon>Neoptera</taxon>
        <taxon>Paraneoptera</taxon>
        <taxon>Hemiptera</taxon>
        <taxon>Sternorrhyncha</taxon>
        <taxon>Psylloidea</taxon>
        <taxon>Psyllidae</taxon>
        <taxon>Diaphorininae</taxon>
        <taxon>Diaphorina</taxon>
    </lineage>
</organism>
<dbReference type="STRING" id="121845.A0A1S3D4F5"/>
<evidence type="ECO:0000313" key="7">
    <source>
        <dbReference type="RefSeq" id="XP_008474171.1"/>
    </source>
</evidence>
<dbReference type="PROSITE" id="PS51039">
    <property type="entry name" value="ZF_AN1"/>
    <property type="match status" value="1"/>
</dbReference>
<keyword evidence="1" id="KW-0479">Metal-binding</keyword>
<dbReference type="Proteomes" id="UP000079169">
    <property type="component" value="Unplaced"/>
</dbReference>
<dbReference type="SMART" id="SM00154">
    <property type="entry name" value="ZnF_AN1"/>
    <property type="match status" value="1"/>
</dbReference>
<keyword evidence="2 4" id="KW-0863">Zinc-finger</keyword>
<evidence type="ECO:0000256" key="4">
    <source>
        <dbReference type="PROSITE-ProRule" id="PRU00449"/>
    </source>
</evidence>
<dbReference type="PANTHER" id="PTHR14677:SF20">
    <property type="entry name" value="ZINC FINGER AN1-TYPE CONTAINING 2A-RELATED"/>
    <property type="match status" value="1"/>
</dbReference>
<dbReference type="GO" id="GO:0008270">
    <property type="term" value="F:zinc ion binding"/>
    <property type="evidence" value="ECO:0007669"/>
    <property type="project" value="UniProtKB-KW"/>
</dbReference>
<keyword evidence="6" id="KW-1185">Reference proteome</keyword>
<protein>
    <submittedName>
        <fullName evidence="7 8">AN1-type zinc finger protein 1-like</fullName>
    </submittedName>
</protein>
<dbReference type="OMA" id="RQYCLKH"/>
<dbReference type="Pfam" id="PF01428">
    <property type="entry name" value="zf-AN1"/>
    <property type="match status" value="1"/>
</dbReference>
<evidence type="ECO:0000256" key="3">
    <source>
        <dbReference type="ARBA" id="ARBA00022833"/>
    </source>
</evidence>
<dbReference type="Pfam" id="PF25327">
    <property type="entry name" value="UBL_ZFAND1"/>
    <property type="match status" value="1"/>
</dbReference>
<dbReference type="InterPro" id="IPR000058">
    <property type="entry name" value="Znf_AN1"/>
</dbReference>
<dbReference type="RefSeq" id="XP_026680867.1">
    <property type="nucleotide sequence ID" value="XM_026825066.1"/>
</dbReference>
<dbReference type="GeneID" id="103511230"/>
<dbReference type="AlphaFoldDB" id="A0A1S3D4F5"/>
<evidence type="ECO:0000313" key="6">
    <source>
        <dbReference type="Proteomes" id="UP000079169"/>
    </source>
</evidence>
<sequence>MELPQLGKQCGEPTCKQLDFLPFQCDLCKNIYCKEHMNPVQHNCTEYKDNVLLEKPTTTSIVSYKCSESGCSTLDQVEMLCEQCKHHFCVGHRFHACHQVETSRRKMLREQWKIPKEQFKQAKLIADKQIEEKLSKAEIQTENRPLALKLRLMKLKSKAVGDHRIPTADRVYFNIHAPKIEPSPGQEKCKPIYVSRDWSLGKVIDFAATKLKVVNENRNPGVSAKLRLFKTSGEPIGDEFSQILGELIKGEVIYSGENLILEKSVGALSDLEYDFVV</sequence>
<dbReference type="KEGG" id="dci:103511230"/>
<dbReference type="PaxDb" id="121845-A0A1S3D4F5"/>
<accession>A0A1S3D4F5</accession>
<evidence type="ECO:0000259" key="5">
    <source>
        <dbReference type="PROSITE" id="PS51039"/>
    </source>
</evidence>
<dbReference type="RefSeq" id="XP_008474171.1">
    <property type="nucleotide sequence ID" value="XM_008475949.3"/>
</dbReference>